<name>A0A438AIV1_9RHOB</name>
<dbReference type="OrthoDB" id="9805247at2"/>
<accession>A0A438AIV1</accession>
<dbReference type="RefSeq" id="WP_127905837.1">
    <property type="nucleotide sequence ID" value="NZ_RQXX01000002.1"/>
</dbReference>
<dbReference type="AlphaFoldDB" id="A0A438AIV1"/>
<comment type="caution">
    <text evidence="1">The sequence shown here is derived from an EMBL/GenBank/DDBJ whole genome shotgun (WGS) entry which is preliminary data.</text>
</comment>
<protein>
    <submittedName>
        <fullName evidence="1">Nucleotidyltransferase family protein</fullName>
    </submittedName>
</protein>
<gene>
    <name evidence="1" type="ORF">EKE94_06745</name>
</gene>
<evidence type="ECO:0000313" key="2">
    <source>
        <dbReference type="Proteomes" id="UP000285908"/>
    </source>
</evidence>
<keyword evidence="1" id="KW-0808">Transferase</keyword>
<evidence type="ECO:0000313" key="1">
    <source>
        <dbReference type="EMBL" id="RVV98606.1"/>
    </source>
</evidence>
<dbReference type="PANTHER" id="PTHR39166">
    <property type="entry name" value="BLL1166 PROTEIN"/>
    <property type="match status" value="1"/>
</dbReference>
<dbReference type="EMBL" id="RQXX01000002">
    <property type="protein sequence ID" value="RVV98606.1"/>
    <property type="molecule type" value="Genomic_DNA"/>
</dbReference>
<organism evidence="1 2">
    <name type="scientific">Mesobaculum littorinae</name>
    <dbReference type="NCBI Taxonomy" id="2486419"/>
    <lineage>
        <taxon>Bacteria</taxon>
        <taxon>Pseudomonadati</taxon>
        <taxon>Pseudomonadota</taxon>
        <taxon>Alphaproteobacteria</taxon>
        <taxon>Rhodobacterales</taxon>
        <taxon>Roseobacteraceae</taxon>
        <taxon>Mesobaculum</taxon>
    </lineage>
</organism>
<dbReference type="GO" id="GO:0016740">
    <property type="term" value="F:transferase activity"/>
    <property type="evidence" value="ECO:0007669"/>
    <property type="project" value="UniProtKB-KW"/>
</dbReference>
<dbReference type="Proteomes" id="UP000285908">
    <property type="component" value="Unassembled WGS sequence"/>
</dbReference>
<sequence length="189" mass="20876">MRHPQDIDIAALIRADAQRWTALAAVEALGLPQGCIGAGFVRNLVWDHLHGRASDCRDADVDVLFFDPGRPSRDYEAELESRLATAVPGLSWSVRNQARMHERNGDLPYTSVADAMRFWPETATAIAVSRAGGTCRIAAPFGLHDLRGLVLRPTSSDARKVAAFRARIAAKGWLDRWPRLSVRPVRKAQ</sequence>
<dbReference type="InterPro" id="IPR009267">
    <property type="entry name" value="NTP_transf_6"/>
</dbReference>
<dbReference type="Pfam" id="PF06042">
    <property type="entry name" value="NTP_transf_6"/>
    <property type="match status" value="1"/>
</dbReference>
<proteinExistence type="predicted"/>
<dbReference type="PANTHER" id="PTHR39166:SF1">
    <property type="entry name" value="BLL1166 PROTEIN"/>
    <property type="match status" value="1"/>
</dbReference>
<reference evidence="1 2" key="1">
    <citation type="submission" date="2018-11" db="EMBL/GenBank/DDBJ databases">
        <title>Mesobaculum littorinae gen. nov., sp. nov., isolated from Littorina scabra that represents a novel genus of the order Rhodobacteraceae.</title>
        <authorList>
            <person name="Li F."/>
        </authorList>
    </citation>
    <scope>NUCLEOTIDE SEQUENCE [LARGE SCALE GENOMIC DNA]</scope>
    <source>
        <strain evidence="1 2">M0103</strain>
    </source>
</reference>
<keyword evidence="2" id="KW-1185">Reference proteome</keyword>